<reference evidence="6" key="1">
    <citation type="submission" date="2023-12" db="EMBL/GenBank/DDBJ databases">
        <title>Novel species in genus Nocardioides.</title>
        <authorList>
            <person name="Zhou H."/>
        </authorList>
    </citation>
    <scope>NUCLEOTIDE SEQUENCE [LARGE SCALE GENOMIC DNA]</scope>
    <source>
        <strain evidence="6">HM61</strain>
    </source>
</reference>
<sequence>MAGWDADRLTREVERLALRGLPRDQLHAELAARIRRAVRVDAACWHGLDPRTLLMTTADPVELLGKGYLAPEDEPAAARAVLASEYDRDDFNGFAVLARRRAPVGLLSESTRGRPERSARFREYLAPHDLPYELRVAFVSRGRAWGCVVLHRSDGPDFSTQEVRTLARQSRPIAEALRASLRVDAALRDDHGHAPGMVLLGRRNEIQLVTPPAEALLDRLGGQSPATLEPVPLPVLTVAAMARRNSRSDAPGPVPSLQVPTGGGWLSLHAAVPRGADHGNVAVVIQPAGAGASVGLELEAYGLTGREREVAWLGVTGVSTATIAEQLSLSPWTVQDHLKAAFEKTGTHSRRELRSKVFYEEYLPAIGSHAPLDAGGSLIPRVSSRTPPT</sequence>
<dbReference type="PANTHER" id="PTHR44688">
    <property type="entry name" value="DNA-BINDING TRANSCRIPTIONAL ACTIVATOR DEVR_DOSR"/>
    <property type="match status" value="1"/>
</dbReference>
<feature type="domain" description="HTH luxR-type" evidence="4">
    <location>
        <begin position="317"/>
        <end position="344"/>
    </location>
</feature>
<evidence type="ECO:0000313" key="6">
    <source>
        <dbReference type="Proteomes" id="UP001327225"/>
    </source>
</evidence>
<evidence type="ECO:0000256" key="3">
    <source>
        <dbReference type="ARBA" id="ARBA00023163"/>
    </source>
</evidence>
<evidence type="ECO:0000313" key="5">
    <source>
        <dbReference type="EMBL" id="WQQ28535.1"/>
    </source>
</evidence>
<dbReference type="PROSITE" id="PS00622">
    <property type="entry name" value="HTH_LUXR_1"/>
    <property type="match status" value="1"/>
</dbReference>
<dbReference type="SUPFAM" id="SSF46894">
    <property type="entry name" value="C-terminal effector domain of the bipartite response regulators"/>
    <property type="match status" value="1"/>
</dbReference>
<dbReference type="Pfam" id="PF00196">
    <property type="entry name" value="GerE"/>
    <property type="match status" value="1"/>
</dbReference>
<evidence type="ECO:0000256" key="2">
    <source>
        <dbReference type="ARBA" id="ARBA00023125"/>
    </source>
</evidence>
<proteinExistence type="predicted"/>
<dbReference type="RefSeq" id="WP_322457154.1">
    <property type="nucleotide sequence ID" value="NZ_CP141059.1"/>
</dbReference>
<evidence type="ECO:0000259" key="4">
    <source>
        <dbReference type="PROSITE" id="PS00622"/>
    </source>
</evidence>
<protein>
    <submittedName>
        <fullName evidence="5">Helix-turn-helix transcriptional regulator</fullName>
    </submittedName>
</protein>
<dbReference type="Gene3D" id="1.10.10.10">
    <property type="entry name" value="Winged helix-like DNA-binding domain superfamily/Winged helix DNA-binding domain"/>
    <property type="match status" value="1"/>
</dbReference>
<dbReference type="InterPro" id="IPR036388">
    <property type="entry name" value="WH-like_DNA-bd_sf"/>
</dbReference>
<keyword evidence="6" id="KW-1185">Reference proteome</keyword>
<accession>A0ABZ0ZW48</accession>
<dbReference type="SMART" id="SM00421">
    <property type="entry name" value="HTH_LUXR"/>
    <property type="match status" value="1"/>
</dbReference>
<dbReference type="PRINTS" id="PR00038">
    <property type="entry name" value="HTHLUXR"/>
</dbReference>
<dbReference type="EMBL" id="CP141059">
    <property type="protein sequence ID" value="WQQ28535.1"/>
    <property type="molecule type" value="Genomic_DNA"/>
</dbReference>
<keyword evidence="1" id="KW-0805">Transcription regulation</keyword>
<name>A0ABZ0ZW48_9ACTN</name>
<gene>
    <name evidence="5" type="ORF">SHK19_09935</name>
</gene>
<dbReference type="PANTHER" id="PTHR44688:SF16">
    <property type="entry name" value="DNA-BINDING TRANSCRIPTIONAL ACTIVATOR DEVR_DOSR"/>
    <property type="match status" value="1"/>
</dbReference>
<dbReference type="CDD" id="cd06170">
    <property type="entry name" value="LuxR_C_like"/>
    <property type="match status" value="1"/>
</dbReference>
<keyword evidence="2" id="KW-0238">DNA-binding</keyword>
<dbReference type="InterPro" id="IPR000792">
    <property type="entry name" value="Tscrpt_reg_LuxR_C"/>
</dbReference>
<dbReference type="InterPro" id="IPR016032">
    <property type="entry name" value="Sig_transdc_resp-reg_C-effctor"/>
</dbReference>
<keyword evidence="3" id="KW-0804">Transcription</keyword>
<organism evidence="5 6">
    <name type="scientific">Nocardioides bizhenqiangii</name>
    <dbReference type="NCBI Taxonomy" id="3095076"/>
    <lineage>
        <taxon>Bacteria</taxon>
        <taxon>Bacillati</taxon>
        <taxon>Actinomycetota</taxon>
        <taxon>Actinomycetes</taxon>
        <taxon>Propionibacteriales</taxon>
        <taxon>Nocardioidaceae</taxon>
        <taxon>Nocardioides</taxon>
    </lineage>
</organism>
<evidence type="ECO:0000256" key="1">
    <source>
        <dbReference type="ARBA" id="ARBA00023015"/>
    </source>
</evidence>
<dbReference type="Proteomes" id="UP001327225">
    <property type="component" value="Chromosome"/>
</dbReference>